<evidence type="ECO:0000313" key="2">
    <source>
        <dbReference type="Proteomes" id="UP000095281"/>
    </source>
</evidence>
<dbReference type="AlphaFoldDB" id="A0A1I8BLA0"/>
<keyword evidence="2" id="KW-1185">Reference proteome</keyword>
<dbReference type="Proteomes" id="UP000095281">
    <property type="component" value="Unplaced"/>
</dbReference>
<feature type="chain" id="PRO_5009315915" evidence="1">
    <location>
        <begin position="20"/>
        <end position="181"/>
    </location>
</feature>
<proteinExistence type="predicted"/>
<reference evidence="3" key="1">
    <citation type="submission" date="2016-11" db="UniProtKB">
        <authorList>
            <consortium name="WormBaseParasite"/>
        </authorList>
    </citation>
    <scope>IDENTIFICATION</scope>
</reference>
<organism evidence="2 3">
    <name type="scientific">Meloidogyne hapla</name>
    <name type="common">Root-knot nematode worm</name>
    <dbReference type="NCBI Taxonomy" id="6305"/>
    <lineage>
        <taxon>Eukaryota</taxon>
        <taxon>Metazoa</taxon>
        <taxon>Ecdysozoa</taxon>
        <taxon>Nematoda</taxon>
        <taxon>Chromadorea</taxon>
        <taxon>Rhabditida</taxon>
        <taxon>Tylenchina</taxon>
        <taxon>Tylenchomorpha</taxon>
        <taxon>Tylenchoidea</taxon>
        <taxon>Meloidogynidae</taxon>
        <taxon>Meloidogyninae</taxon>
        <taxon>Meloidogyne</taxon>
    </lineage>
</organism>
<evidence type="ECO:0000313" key="3">
    <source>
        <dbReference type="WBParaSite" id="MhA1_Contig280.frz3.gene9"/>
    </source>
</evidence>
<feature type="signal peptide" evidence="1">
    <location>
        <begin position="1"/>
        <end position="19"/>
    </location>
</feature>
<sequence>MYLAILSFIFSTLFIYSSTDDPKVHKPSTPSPTCPPEYTPIVKENVLYERVEFGPCFGMGFLPPKHIEIEVVKKQKINFLIALFGTNDSGSFEGYFYLLFSTVGYILIQPEIKNIEFETANNFKLDFYALQNNTIRVVFTNPDETSYEYIHYSEKDLSRLAFVAYGGDHILRKVTLLKDEY</sequence>
<dbReference type="WBParaSite" id="MhA1_Contig280.frz3.gene9">
    <property type="protein sequence ID" value="MhA1_Contig280.frz3.gene9"/>
    <property type="gene ID" value="MhA1_Contig280.frz3.gene9"/>
</dbReference>
<name>A0A1I8BLA0_MELHA</name>
<protein>
    <submittedName>
        <fullName evidence="3">Galectin</fullName>
    </submittedName>
</protein>
<evidence type="ECO:0000256" key="1">
    <source>
        <dbReference type="SAM" id="SignalP"/>
    </source>
</evidence>
<accession>A0A1I8BLA0</accession>
<keyword evidence="1" id="KW-0732">Signal</keyword>